<comment type="caution">
    <text evidence="5">The sequence shown here is derived from an EMBL/GenBank/DDBJ whole genome shotgun (WGS) entry which is preliminary data.</text>
</comment>
<dbReference type="OrthoDB" id="442970at2759"/>
<keyword evidence="6" id="KW-1185">Reference proteome</keyword>
<dbReference type="EMBL" id="CACVBM020000999">
    <property type="protein sequence ID" value="CAA7025483.1"/>
    <property type="molecule type" value="Genomic_DNA"/>
</dbReference>
<evidence type="ECO:0000256" key="3">
    <source>
        <dbReference type="ARBA" id="ARBA00023242"/>
    </source>
</evidence>
<reference evidence="5" key="1">
    <citation type="submission" date="2020-01" db="EMBL/GenBank/DDBJ databases">
        <authorList>
            <person name="Mishra B."/>
        </authorList>
    </citation>
    <scope>NUCLEOTIDE SEQUENCE [LARGE SCALE GENOMIC DNA]</scope>
</reference>
<comment type="subcellular location">
    <subcellularLocation>
        <location evidence="1">Nucleus</location>
    </subcellularLocation>
</comment>
<sequence>MREMEREERLCFGKILGGDPTGSGTGKFPRPPLIMSLGQFFFTLDKCDWLDKKHTIFGKVTGDSIFNVLRLGEVDTAMDDRPLDPAPKNIIC</sequence>
<gene>
    <name evidence="5" type="ORF">MERR_LOCUS12718</name>
</gene>
<dbReference type="InterPro" id="IPR002130">
    <property type="entry name" value="Cyclophilin-type_PPIase_dom"/>
</dbReference>
<dbReference type="GO" id="GO:0071013">
    <property type="term" value="C:catalytic step 2 spliceosome"/>
    <property type="evidence" value="ECO:0007669"/>
    <property type="project" value="TreeGrafter"/>
</dbReference>
<dbReference type="Pfam" id="PF00160">
    <property type="entry name" value="Pro_isomerase"/>
    <property type="match status" value="1"/>
</dbReference>
<evidence type="ECO:0000256" key="1">
    <source>
        <dbReference type="ARBA" id="ARBA00004123"/>
    </source>
</evidence>
<evidence type="ECO:0000256" key="2">
    <source>
        <dbReference type="ARBA" id="ARBA00023186"/>
    </source>
</evidence>
<proteinExistence type="predicted"/>
<dbReference type="GO" id="GO:0003755">
    <property type="term" value="F:peptidyl-prolyl cis-trans isomerase activity"/>
    <property type="evidence" value="ECO:0007669"/>
    <property type="project" value="InterPro"/>
</dbReference>
<dbReference type="SUPFAM" id="SSF50891">
    <property type="entry name" value="Cyclophilin-like"/>
    <property type="match status" value="1"/>
</dbReference>
<dbReference type="AlphaFoldDB" id="A0A6D2IK69"/>
<dbReference type="PANTHER" id="PTHR45625:SF6">
    <property type="entry name" value="SPLICEOSOME-ASSOCIATED PROTEIN CWC27 HOMOLOG"/>
    <property type="match status" value="1"/>
</dbReference>
<organism evidence="5 6">
    <name type="scientific">Microthlaspi erraticum</name>
    <dbReference type="NCBI Taxonomy" id="1685480"/>
    <lineage>
        <taxon>Eukaryota</taxon>
        <taxon>Viridiplantae</taxon>
        <taxon>Streptophyta</taxon>
        <taxon>Embryophyta</taxon>
        <taxon>Tracheophyta</taxon>
        <taxon>Spermatophyta</taxon>
        <taxon>Magnoliopsida</taxon>
        <taxon>eudicotyledons</taxon>
        <taxon>Gunneridae</taxon>
        <taxon>Pentapetalae</taxon>
        <taxon>rosids</taxon>
        <taxon>malvids</taxon>
        <taxon>Brassicales</taxon>
        <taxon>Brassicaceae</taxon>
        <taxon>Coluteocarpeae</taxon>
        <taxon>Microthlaspi</taxon>
    </lineage>
</organism>
<dbReference type="Proteomes" id="UP000467841">
    <property type="component" value="Unassembled WGS sequence"/>
</dbReference>
<dbReference type="InterPro" id="IPR029000">
    <property type="entry name" value="Cyclophilin-like_dom_sf"/>
</dbReference>
<dbReference type="PANTHER" id="PTHR45625">
    <property type="entry name" value="PEPTIDYL-PROLYL CIS-TRANS ISOMERASE-RELATED"/>
    <property type="match status" value="1"/>
</dbReference>
<evidence type="ECO:0000313" key="5">
    <source>
        <dbReference type="EMBL" id="CAA7025483.1"/>
    </source>
</evidence>
<name>A0A6D2IK69_9BRAS</name>
<keyword evidence="2" id="KW-0143">Chaperone</keyword>
<evidence type="ECO:0000313" key="6">
    <source>
        <dbReference type="Proteomes" id="UP000467841"/>
    </source>
</evidence>
<evidence type="ECO:0000259" key="4">
    <source>
        <dbReference type="Pfam" id="PF00160"/>
    </source>
</evidence>
<keyword evidence="3" id="KW-0539">Nucleus</keyword>
<feature type="domain" description="PPIase cyclophilin-type" evidence="4">
    <location>
        <begin position="39"/>
        <end position="85"/>
    </location>
</feature>
<dbReference type="InterPro" id="IPR044666">
    <property type="entry name" value="Cyclophilin_A-like"/>
</dbReference>
<protein>
    <recommendedName>
        <fullName evidence="4">PPIase cyclophilin-type domain-containing protein</fullName>
    </recommendedName>
</protein>
<dbReference type="Gene3D" id="2.40.100.10">
    <property type="entry name" value="Cyclophilin-like"/>
    <property type="match status" value="1"/>
</dbReference>
<accession>A0A6D2IK69</accession>